<dbReference type="SUPFAM" id="SSF46785">
    <property type="entry name" value="Winged helix' DNA-binding domain"/>
    <property type="match status" value="1"/>
</dbReference>
<dbReference type="InterPro" id="IPR039422">
    <property type="entry name" value="MarR/SlyA-like"/>
</dbReference>
<comment type="caution">
    <text evidence="2">The sequence shown here is derived from an EMBL/GenBank/DDBJ whole genome shotgun (WGS) entry which is preliminary data.</text>
</comment>
<dbReference type="PANTHER" id="PTHR33164">
    <property type="entry name" value="TRANSCRIPTIONAL REGULATOR, MARR FAMILY"/>
    <property type="match status" value="1"/>
</dbReference>
<accession>A0A2P7U3H7</accession>
<dbReference type="InterPro" id="IPR000835">
    <property type="entry name" value="HTH_MarR-typ"/>
</dbReference>
<feature type="domain" description="HTH marR-type" evidence="1">
    <location>
        <begin position="1"/>
        <end position="141"/>
    </location>
</feature>
<dbReference type="GO" id="GO:0006950">
    <property type="term" value="P:response to stress"/>
    <property type="evidence" value="ECO:0007669"/>
    <property type="project" value="TreeGrafter"/>
</dbReference>
<dbReference type="AlphaFoldDB" id="A0A2P7U3H7"/>
<dbReference type="GO" id="GO:0003700">
    <property type="term" value="F:DNA-binding transcription factor activity"/>
    <property type="evidence" value="ECO:0007669"/>
    <property type="project" value="InterPro"/>
</dbReference>
<dbReference type="EMBL" id="PXYY01000001">
    <property type="protein sequence ID" value="PSJ81493.1"/>
    <property type="molecule type" value="Genomic_DNA"/>
</dbReference>
<gene>
    <name evidence="2" type="ORF">C7N83_00230</name>
</gene>
<name>A0A2P7U3H7_9NEIS</name>
<dbReference type="RefSeq" id="WP_106739752.1">
    <property type="nucleotide sequence ID" value="NZ_PXYY01000001.1"/>
</dbReference>
<organism evidence="2 3">
    <name type="scientific">Neisseria iguanae</name>
    <dbReference type="NCBI Taxonomy" id="90242"/>
    <lineage>
        <taxon>Bacteria</taxon>
        <taxon>Pseudomonadati</taxon>
        <taxon>Pseudomonadota</taxon>
        <taxon>Betaproteobacteria</taxon>
        <taxon>Neisseriales</taxon>
        <taxon>Neisseriaceae</taxon>
        <taxon>Neisseria</taxon>
    </lineage>
</organism>
<dbReference type="PANTHER" id="PTHR33164:SF43">
    <property type="entry name" value="HTH-TYPE TRANSCRIPTIONAL REPRESSOR YETL"/>
    <property type="match status" value="1"/>
</dbReference>
<proteinExistence type="predicted"/>
<reference evidence="2 3" key="1">
    <citation type="submission" date="2018-03" db="EMBL/GenBank/DDBJ databases">
        <title>Neisseria weixii sp. nov., isolated from the intestinal contents of Tibetan Plateau pika (Ochotona curzoniae) in Yushu, Qinghai Province, China.</title>
        <authorList>
            <person name="Gui Z."/>
        </authorList>
    </citation>
    <scope>NUCLEOTIDE SEQUENCE [LARGE SCALE GENOMIC DNA]</scope>
    <source>
        <strain evidence="2 3">ATCC 51483</strain>
    </source>
</reference>
<dbReference type="PROSITE" id="PS50995">
    <property type="entry name" value="HTH_MARR_2"/>
    <property type="match status" value="1"/>
</dbReference>
<evidence type="ECO:0000259" key="1">
    <source>
        <dbReference type="PROSITE" id="PS50995"/>
    </source>
</evidence>
<dbReference type="Pfam" id="PF12802">
    <property type="entry name" value="MarR_2"/>
    <property type="match status" value="1"/>
</dbReference>
<protein>
    <submittedName>
        <fullName evidence="2">MarR family transcriptional regulator</fullName>
    </submittedName>
</protein>
<sequence>MNTHSHAFGLLTTQVFQANGLLIHWGDQFVADLGLTSARWQMLGALNLAKQPQTSPQIAERMGITRQGAQKQLNLLQESGLIEAHDNPAHKRSPLYSLTEQGKAVYAEVYARWEKTAEKWSADLSPAELAVAAKVLAHLVAQVKMEE</sequence>
<dbReference type="CDD" id="cd00090">
    <property type="entry name" value="HTH_ARSR"/>
    <property type="match status" value="1"/>
</dbReference>
<dbReference type="Gene3D" id="1.10.10.10">
    <property type="entry name" value="Winged helix-like DNA-binding domain superfamily/Winged helix DNA-binding domain"/>
    <property type="match status" value="1"/>
</dbReference>
<dbReference type="InterPro" id="IPR036388">
    <property type="entry name" value="WH-like_DNA-bd_sf"/>
</dbReference>
<dbReference type="OrthoDB" id="5511415at2"/>
<dbReference type="SMART" id="SM00347">
    <property type="entry name" value="HTH_MARR"/>
    <property type="match status" value="1"/>
</dbReference>
<evidence type="ECO:0000313" key="3">
    <source>
        <dbReference type="Proteomes" id="UP000241868"/>
    </source>
</evidence>
<keyword evidence="3" id="KW-1185">Reference proteome</keyword>
<evidence type="ECO:0000313" key="2">
    <source>
        <dbReference type="EMBL" id="PSJ81493.1"/>
    </source>
</evidence>
<dbReference type="InterPro" id="IPR036390">
    <property type="entry name" value="WH_DNA-bd_sf"/>
</dbReference>
<dbReference type="InterPro" id="IPR011991">
    <property type="entry name" value="ArsR-like_HTH"/>
</dbReference>
<dbReference type="Proteomes" id="UP000241868">
    <property type="component" value="Unassembled WGS sequence"/>
</dbReference>